<evidence type="ECO:0000256" key="5">
    <source>
        <dbReference type="ARBA" id="ARBA00022840"/>
    </source>
</evidence>
<dbReference type="RefSeq" id="WP_090163990.1">
    <property type="nucleotide sequence ID" value="NZ_FMWK01000018.1"/>
</dbReference>
<dbReference type="InterPro" id="IPR003010">
    <property type="entry name" value="C-N_Hydrolase"/>
</dbReference>
<dbReference type="GO" id="GO:0009435">
    <property type="term" value="P:NAD+ biosynthetic process"/>
    <property type="evidence" value="ECO:0007669"/>
    <property type="project" value="UniProtKB-UniRule"/>
</dbReference>
<keyword evidence="6 7" id="KW-0520">NAD</keyword>
<dbReference type="SUPFAM" id="SSF52402">
    <property type="entry name" value="Adenine nucleotide alpha hydrolases-like"/>
    <property type="match status" value="1"/>
</dbReference>
<dbReference type="UniPathway" id="UPA00253">
    <property type="reaction ID" value="UER00334"/>
</dbReference>
<feature type="domain" description="CN hydrolase" evidence="10">
    <location>
        <begin position="6"/>
        <end position="272"/>
    </location>
</feature>
<organism evidence="11 12">
    <name type="scientific">Pseudobutyrivibrio xylanivorans</name>
    <dbReference type="NCBI Taxonomy" id="185007"/>
    <lineage>
        <taxon>Bacteria</taxon>
        <taxon>Bacillati</taxon>
        <taxon>Bacillota</taxon>
        <taxon>Clostridia</taxon>
        <taxon>Lachnospirales</taxon>
        <taxon>Lachnospiraceae</taxon>
        <taxon>Pseudobutyrivibrio</taxon>
    </lineage>
</organism>
<feature type="binding site" evidence="7">
    <location>
        <position position="121"/>
    </location>
    <ligand>
        <name>L-glutamine</name>
        <dbReference type="ChEBI" id="CHEBI:58359"/>
    </ligand>
</feature>
<accession>A0A1G5S4N6</accession>
<feature type="binding site" evidence="7">
    <location>
        <begin position="472"/>
        <end position="475"/>
    </location>
    <ligand>
        <name>deamido-NAD(+)</name>
        <dbReference type="ChEBI" id="CHEBI:58437"/>
        <note>ligand shared between two neighboring subunits</note>
    </ligand>
</feature>
<keyword evidence="5 7" id="KW-0067">ATP-binding</keyword>
<proteinExistence type="inferred from homology"/>
<comment type="function">
    <text evidence="7">Catalyzes the ATP-dependent amidation of deamido-NAD to form NAD. Uses L-glutamine as a nitrogen source.</text>
</comment>
<dbReference type="PANTHER" id="PTHR23090">
    <property type="entry name" value="NH 3 /GLUTAMINE-DEPENDENT NAD + SYNTHETASE"/>
    <property type="match status" value="1"/>
</dbReference>
<dbReference type="GO" id="GO:0005524">
    <property type="term" value="F:ATP binding"/>
    <property type="evidence" value="ECO:0007669"/>
    <property type="project" value="UniProtKB-UniRule"/>
</dbReference>
<feature type="binding site" evidence="7">
    <location>
        <position position="467"/>
    </location>
    <ligand>
        <name>deamido-NAD(+)</name>
        <dbReference type="ChEBI" id="CHEBI:58437"/>
        <note>ligand shared between two neighboring subunits</note>
    </ligand>
</feature>
<dbReference type="GO" id="GO:0008795">
    <property type="term" value="F:NAD+ synthase activity"/>
    <property type="evidence" value="ECO:0007669"/>
    <property type="project" value="UniProtKB-UniRule"/>
</dbReference>
<evidence type="ECO:0000256" key="9">
    <source>
        <dbReference type="RuleBase" id="RU003811"/>
    </source>
</evidence>
<dbReference type="PIRSF" id="PIRSF006630">
    <property type="entry name" value="NADS_GAT"/>
    <property type="match status" value="1"/>
</dbReference>
<evidence type="ECO:0000256" key="2">
    <source>
        <dbReference type="ARBA" id="ARBA00007145"/>
    </source>
</evidence>
<protein>
    <recommendedName>
        <fullName evidence="7 8">Glutamine-dependent NAD(+) synthetase</fullName>
        <ecNumber evidence="7 8">6.3.5.1</ecNumber>
    </recommendedName>
    <alternativeName>
        <fullName evidence="7 8">NAD(+) synthase [glutamine-hydrolyzing]</fullName>
    </alternativeName>
</protein>
<dbReference type="AlphaFoldDB" id="A0A1G5S4N6"/>
<dbReference type="Gene3D" id="1.10.10.1140">
    <property type="entry name" value="Glutamine-dependent NAD+ synthetase, C-terminal domain"/>
    <property type="match status" value="1"/>
</dbReference>
<dbReference type="GO" id="GO:0003952">
    <property type="term" value="F:NAD+ synthase (glutamine-hydrolyzing) activity"/>
    <property type="evidence" value="ECO:0007669"/>
    <property type="project" value="UniProtKB-UniRule"/>
</dbReference>
<sequence>MKDGFIKIACATPDIKVADTEHNADEIIRLVKEAQAKGVKIICFPELCVTGYTCGDLFLQDVLLKGAVKAVEDIASATATLDIVSIVGLPYQVRNKLYNIAAVIKGGKVIGATAKRNIPNYSEFYELRHFTPADDSLYEEISFGAAGIAVLCSNHIFVCQELDNLKFGIEICEDLWVAETPSVNLAKGGASIIFNLSASDEVIGKADYRRNLIKAKSGSLLCAYAYADAGVGESTQDMVFAGHNIIAENGTVYAESKIFDNEMIITDVDVDRLVHERRRMNTFNVNADCESHQSEFSLKPVETKITFAPPKTPFVPTVKYDLESRCEEILTMQAVGLMTRIRHIGCKNVVIGLSGGLDSTLALIVTVHAYDRLGLDKKGIHCITMPCFGTTDRTYTNACRLAEAYGTTLEEINIKASVSQHFEDIGQDSSNHDVTYENGQARERTQILMDKANMLGGIVIGTGDLSELALGWATYNGDHMSMYAVNSSIPKTLVRWLVEYEANRTDGILSSTLKDIFDTPVSPELLPPDEDGKISQKTEDLVGPYELHDYFLYYMLRFGFSPSKIFRLAQKSFEGDYSGEEIQKWMKKFYWRFFSQQFKRSCMPDGPKVGTVTLSPRGDFRMPSDAAVSLWMKEIEMI</sequence>
<reference evidence="11 12" key="1">
    <citation type="submission" date="2016-10" db="EMBL/GenBank/DDBJ databases">
        <authorList>
            <person name="de Groot N.N."/>
        </authorList>
    </citation>
    <scope>NUCLEOTIDE SEQUENCE [LARGE SCALE GENOMIC DNA]</scope>
    <source>
        <strain evidence="11 12">DSM 10317</strain>
    </source>
</reference>
<feature type="binding site" evidence="7">
    <location>
        <position position="199"/>
    </location>
    <ligand>
        <name>L-glutamine</name>
        <dbReference type="ChEBI" id="CHEBI:58359"/>
    </ligand>
</feature>
<feature type="binding site" evidence="7">
    <location>
        <begin position="352"/>
        <end position="359"/>
    </location>
    <ligand>
        <name>ATP</name>
        <dbReference type="ChEBI" id="CHEBI:30616"/>
    </ligand>
</feature>
<dbReference type="InterPro" id="IPR041856">
    <property type="entry name" value="NAD+_synth_C"/>
</dbReference>
<dbReference type="EMBL" id="FMWK01000018">
    <property type="protein sequence ID" value="SCZ81138.1"/>
    <property type="molecule type" value="Genomic_DNA"/>
</dbReference>
<gene>
    <name evidence="7" type="primary">nadE</name>
    <name evidence="11" type="ORF">SAMN02910350_02653</name>
</gene>
<evidence type="ECO:0000313" key="11">
    <source>
        <dbReference type="EMBL" id="SCZ81138.1"/>
    </source>
</evidence>
<feature type="binding site" evidence="7">
    <location>
        <position position="599"/>
    </location>
    <ligand>
        <name>deamido-NAD(+)</name>
        <dbReference type="ChEBI" id="CHEBI:58437"/>
        <note>ligand shared between two neighboring subunits</note>
    </ligand>
</feature>
<dbReference type="HAMAP" id="MF_02090">
    <property type="entry name" value="NadE_glutamine_dep"/>
    <property type="match status" value="1"/>
</dbReference>
<dbReference type="Pfam" id="PF02540">
    <property type="entry name" value="NAD_synthase"/>
    <property type="match status" value="1"/>
</dbReference>
<evidence type="ECO:0000256" key="8">
    <source>
        <dbReference type="PIRNR" id="PIRNR006630"/>
    </source>
</evidence>
<dbReference type="NCBIfam" id="NF002730">
    <property type="entry name" value="PRK02628.1"/>
    <property type="match status" value="1"/>
</dbReference>
<comment type="pathway">
    <text evidence="1 7 8">Cofactor biosynthesis; NAD(+) biosynthesis; NAD(+) from deamido-NAD(+) (L-Gln route): step 1/1.</text>
</comment>
<dbReference type="Gene3D" id="3.60.110.10">
    <property type="entry name" value="Carbon-nitrogen hydrolase"/>
    <property type="match status" value="1"/>
</dbReference>
<dbReference type="PANTHER" id="PTHR23090:SF9">
    <property type="entry name" value="GLUTAMINE-DEPENDENT NAD(+) SYNTHETASE"/>
    <property type="match status" value="1"/>
</dbReference>
<feature type="active site" description="Nucleophile; for glutaminase activity" evidence="7">
    <location>
        <position position="172"/>
    </location>
</feature>
<keyword evidence="4 7" id="KW-0547">Nucleotide-binding</keyword>
<dbReference type="InterPro" id="IPR014445">
    <property type="entry name" value="Gln-dep_NAD_synthase"/>
</dbReference>
<dbReference type="EC" id="6.3.5.1" evidence="7 8"/>
<feature type="active site" description="Proton acceptor; for glutaminase activity" evidence="7">
    <location>
        <position position="46"/>
    </location>
</feature>
<dbReference type="SUPFAM" id="SSF56317">
    <property type="entry name" value="Carbon-nitrogen hydrolase"/>
    <property type="match status" value="1"/>
</dbReference>
<dbReference type="NCBIfam" id="TIGR00552">
    <property type="entry name" value="nadE"/>
    <property type="match status" value="1"/>
</dbReference>
<comment type="similarity">
    <text evidence="9">Belongs to the NAD synthetase family.</text>
</comment>
<dbReference type="GO" id="GO:0004359">
    <property type="term" value="F:glutaminase activity"/>
    <property type="evidence" value="ECO:0007669"/>
    <property type="project" value="InterPro"/>
</dbReference>
<feature type="binding site" evidence="7">
    <location>
        <position position="462"/>
    </location>
    <ligand>
        <name>ATP</name>
        <dbReference type="ChEBI" id="CHEBI:30616"/>
    </ligand>
</feature>
<dbReference type="CDD" id="cd00553">
    <property type="entry name" value="NAD_synthase"/>
    <property type="match status" value="1"/>
</dbReference>
<dbReference type="InterPro" id="IPR036526">
    <property type="entry name" value="C-N_Hydrolase_sf"/>
</dbReference>
<dbReference type="GO" id="GO:0005737">
    <property type="term" value="C:cytoplasm"/>
    <property type="evidence" value="ECO:0007669"/>
    <property type="project" value="InterPro"/>
</dbReference>
<evidence type="ECO:0000256" key="3">
    <source>
        <dbReference type="ARBA" id="ARBA00022598"/>
    </source>
</evidence>
<dbReference type="InterPro" id="IPR003694">
    <property type="entry name" value="NAD_synthase"/>
</dbReference>
<dbReference type="InterPro" id="IPR014729">
    <property type="entry name" value="Rossmann-like_a/b/a_fold"/>
</dbReference>
<feature type="binding site" evidence="7">
    <location>
        <position position="438"/>
    </location>
    <ligand>
        <name>deamido-NAD(+)</name>
        <dbReference type="ChEBI" id="CHEBI:58437"/>
        <note>ligand shared between two neighboring subunits</note>
    </ligand>
</feature>
<dbReference type="PROSITE" id="PS50263">
    <property type="entry name" value="CN_HYDROLASE"/>
    <property type="match status" value="1"/>
</dbReference>
<evidence type="ECO:0000256" key="1">
    <source>
        <dbReference type="ARBA" id="ARBA00005188"/>
    </source>
</evidence>
<evidence type="ECO:0000259" key="10">
    <source>
        <dbReference type="PROSITE" id="PS50263"/>
    </source>
</evidence>
<evidence type="ECO:0000256" key="7">
    <source>
        <dbReference type="HAMAP-Rule" id="MF_02090"/>
    </source>
</evidence>
<comment type="similarity">
    <text evidence="2 7 8">In the C-terminal section; belongs to the NAD synthetase family.</text>
</comment>
<dbReference type="Proteomes" id="UP000199428">
    <property type="component" value="Unassembled WGS sequence"/>
</dbReference>
<dbReference type="CDD" id="cd07570">
    <property type="entry name" value="GAT_Gln-NAD-synth"/>
    <property type="match status" value="1"/>
</dbReference>
<evidence type="ECO:0000256" key="6">
    <source>
        <dbReference type="ARBA" id="ARBA00023027"/>
    </source>
</evidence>
<dbReference type="Gene3D" id="3.40.50.620">
    <property type="entry name" value="HUPs"/>
    <property type="match status" value="1"/>
</dbReference>
<dbReference type="Pfam" id="PF00795">
    <property type="entry name" value="CN_hydrolase"/>
    <property type="match status" value="1"/>
</dbReference>
<dbReference type="InterPro" id="IPR022310">
    <property type="entry name" value="NAD/GMP_synthase"/>
</dbReference>
<keyword evidence="3 7" id="KW-0436">Ligase</keyword>
<evidence type="ECO:0000256" key="4">
    <source>
        <dbReference type="ARBA" id="ARBA00022741"/>
    </source>
</evidence>
<feature type="binding site" evidence="7">
    <location>
        <position position="205"/>
    </location>
    <ligand>
        <name>L-glutamine</name>
        <dbReference type="ChEBI" id="CHEBI:58359"/>
    </ligand>
</feature>
<name>A0A1G5S4N6_PSEXY</name>
<comment type="catalytic activity">
    <reaction evidence="7 8">
        <text>deamido-NAD(+) + L-glutamine + ATP + H2O = L-glutamate + AMP + diphosphate + NAD(+) + H(+)</text>
        <dbReference type="Rhea" id="RHEA:24384"/>
        <dbReference type="ChEBI" id="CHEBI:15377"/>
        <dbReference type="ChEBI" id="CHEBI:15378"/>
        <dbReference type="ChEBI" id="CHEBI:29985"/>
        <dbReference type="ChEBI" id="CHEBI:30616"/>
        <dbReference type="ChEBI" id="CHEBI:33019"/>
        <dbReference type="ChEBI" id="CHEBI:57540"/>
        <dbReference type="ChEBI" id="CHEBI:58359"/>
        <dbReference type="ChEBI" id="CHEBI:58437"/>
        <dbReference type="ChEBI" id="CHEBI:456215"/>
        <dbReference type="EC" id="6.3.5.1"/>
    </reaction>
</comment>
<evidence type="ECO:0000313" key="12">
    <source>
        <dbReference type="Proteomes" id="UP000199428"/>
    </source>
</evidence>
<feature type="active site" description="For glutaminase activity" evidence="7">
    <location>
        <position position="115"/>
    </location>
</feature>